<dbReference type="InterPro" id="IPR004088">
    <property type="entry name" value="KH_dom_type_1"/>
</dbReference>
<evidence type="ECO:0000313" key="5">
    <source>
        <dbReference type="WBParaSite" id="PEQ_0000822701-mRNA-1"/>
    </source>
</evidence>
<reference evidence="5" key="1">
    <citation type="submission" date="2022-11" db="UniProtKB">
        <authorList>
            <consortium name="WormBaseParasite"/>
        </authorList>
    </citation>
    <scope>IDENTIFICATION</scope>
</reference>
<dbReference type="GO" id="GO:0003723">
    <property type="term" value="F:RNA binding"/>
    <property type="evidence" value="ECO:0007669"/>
    <property type="project" value="UniProtKB-UniRule"/>
</dbReference>
<feature type="region of interest" description="Disordered" evidence="2">
    <location>
        <begin position="1"/>
        <end position="64"/>
    </location>
</feature>
<accession>A0A914RPD9</accession>
<dbReference type="Pfam" id="PF00013">
    <property type="entry name" value="KH_1"/>
    <property type="match status" value="1"/>
</dbReference>
<evidence type="ECO:0000259" key="3">
    <source>
        <dbReference type="Pfam" id="PF00013"/>
    </source>
</evidence>
<feature type="domain" description="K Homology" evidence="3">
    <location>
        <begin position="92"/>
        <end position="113"/>
    </location>
</feature>
<dbReference type="InterPro" id="IPR009019">
    <property type="entry name" value="KH_sf_prok-type"/>
</dbReference>
<organism evidence="4 5">
    <name type="scientific">Parascaris equorum</name>
    <name type="common">Equine roundworm</name>
    <dbReference type="NCBI Taxonomy" id="6256"/>
    <lineage>
        <taxon>Eukaryota</taxon>
        <taxon>Metazoa</taxon>
        <taxon>Ecdysozoa</taxon>
        <taxon>Nematoda</taxon>
        <taxon>Chromadorea</taxon>
        <taxon>Rhabditida</taxon>
        <taxon>Spirurina</taxon>
        <taxon>Ascaridomorpha</taxon>
        <taxon>Ascaridoidea</taxon>
        <taxon>Ascarididae</taxon>
        <taxon>Parascaris</taxon>
    </lineage>
</organism>
<dbReference type="PROSITE" id="PS50084">
    <property type="entry name" value="KH_TYPE_1"/>
    <property type="match status" value="1"/>
</dbReference>
<keyword evidence="4" id="KW-1185">Reference proteome</keyword>
<feature type="compositionally biased region" description="Basic and acidic residues" evidence="2">
    <location>
        <begin position="17"/>
        <end position="38"/>
    </location>
</feature>
<evidence type="ECO:0000313" key="4">
    <source>
        <dbReference type="Proteomes" id="UP000887564"/>
    </source>
</evidence>
<keyword evidence="1" id="KW-0694">RNA-binding</keyword>
<dbReference type="AlphaFoldDB" id="A0A914RPD9"/>
<sequence>MRMTGAHVRIEGGGAANRDKKEKADGKENKETSGDEAAKSPGTQSEDTAAMTTPTEPMSPESNAECGEAQFWIYQRVAEQSYHYLDEVRLCTEISVPSKLVGRIIGKGGQNVSGRRELECLGKLNGFRGYLRLPYLT</sequence>
<dbReference type="Proteomes" id="UP000887564">
    <property type="component" value="Unplaced"/>
</dbReference>
<dbReference type="SUPFAM" id="SSF54814">
    <property type="entry name" value="Prokaryotic type KH domain (KH-domain type II)"/>
    <property type="match status" value="1"/>
</dbReference>
<name>A0A914RPD9_PAREQ</name>
<feature type="compositionally biased region" description="Polar residues" evidence="2">
    <location>
        <begin position="41"/>
        <end position="62"/>
    </location>
</feature>
<protein>
    <submittedName>
        <fullName evidence="5">K Homology domain-containing protein</fullName>
    </submittedName>
</protein>
<proteinExistence type="predicted"/>
<evidence type="ECO:0000256" key="1">
    <source>
        <dbReference type="PROSITE-ProRule" id="PRU00117"/>
    </source>
</evidence>
<evidence type="ECO:0000256" key="2">
    <source>
        <dbReference type="SAM" id="MobiDB-lite"/>
    </source>
</evidence>
<dbReference type="Gene3D" id="3.30.310.210">
    <property type="match status" value="1"/>
</dbReference>
<dbReference type="WBParaSite" id="PEQ_0000822701-mRNA-1">
    <property type="protein sequence ID" value="PEQ_0000822701-mRNA-1"/>
    <property type="gene ID" value="PEQ_0000822701"/>
</dbReference>